<protein>
    <submittedName>
        <fullName evidence="1">Uncharacterized protein</fullName>
    </submittedName>
</protein>
<proteinExistence type="predicted"/>
<name>A0A8T1NIY7_CARIL</name>
<reference evidence="1" key="1">
    <citation type="submission" date="2020-12" db="EMBL/GenBank/DDBJ databases">
        <title>WGS assembly of Carya illinoinensis cv. Pawnee.</title>
        <authorList>
            <person name="Platts A."/>
            <person name="Shu S."/>
            <person name="Wright S."/>
            <person name="Barry K."/>
            <person name="Edger P."/>
            <person name="Pires J.C."/>
            <person name="Schmutz J."/>
        </authorList>
    </citation>
    <scope>NUCLEOTIDE SEQUENCE</scope>
    <source>
        <tissue evidence="1">Leaf</tissue>
    </source>
</reference>
<keyword evidence="2" id="KW-1185">Reference proteome</keyword>
<comment type="caution">
    <text evidence="1">The sequence shown here is derived from an EMBL/GenBank/DDBJ whole genome shotgun (WGS) entry which is preliminary data.</text>
</comment>
<dbReference type="Proteomes" id="UP000811609">
    <property type="component" value="Chromosome 14"/>
</dbReference>
<evidence type="ECO:0000313" key="2">
    <source>
        <dbReference type="Proteomes" id="UP000811609"/>
    </source>
</evidence>
<organism evidence="1 2">
    <name type="scientific">Carya illinoinensis</name>
    <name type="common">Pecan</name>
    <dbReference type="NCBI Taxonomy" id="32201"/>
    <lineage>
        <taxon>Eukaryota</taxon>
        <taxon>Viridiplantae</taxon>
        <taxon>Streptophyta</taxon>
        <taxon>Embryophyta</taxon>
        <taxon>Tracheophyta</taxon>
        <taxon>Spermatophyta</taxon>
        <taxon>Magnoliopsida</taxon>
        <taxon>eudicotyledons</taxon>
        <taxon>Gunneridae</taxon>
        <taxon>Pentapetalae</taxon>
        <taxon>rosids</taxon>
        <taxon>fabids</taxon>
        <taxon>Fagales</taxon>
        <taxon>Juglandaceae</taxon>
        <taxon>Carya</taxon>
    </lineage>
</organism>
<evidence type="ECO:0000313" key="1">
    <source>
        <dbReference type="EMBL" id="KAG6628863.1"/>
    </source>
</evidence>
<sequence length="99" mass="11333">MSIRRRNCTNTNRMMGIPANPMIGTTIKYFPLNMSKRAIEKAIIIVAIEKKRAKMPMIIFLGKDVRKSSSACRDVRIPKNIITEVEEENSERESATIKH</sequence>
<dbReference type="EMBL" id="CM031822">
    <property type="protein sequence ID" value="KAG6628863.1"/>
    <property type="molecule type" value="Genomic_DNA"/>
</dbReference>
<dbReference type="AlphaFoldDB" id="A0A8T1NIY7"/>
<gene>
    <name evidence="1" type="ORF">CIPAW_14G042000</name>
</gene>
<accession>A0A8T1NIY7</accession>